<sequence>MESPSYIALSRLTGLRREMDVVTNNLANMNTPGYQRESMMFSEYLADTRDMGAGAFRKISMVQDLASVRDLSEGPMINTDNPLDVAISGPGYFTVETEDGARYTRKGNFSLDNNGQIVTSEGDPVMGMDGAPIVLPPEASDVVINKDGTIAVRDPANPLGGLPIGQIGVVQFEEEYELKREAGGLLNAEDQEPMAAEAEDVSILQGMLEDSNVQGVVEMTRMIETMRSYQSTKNMMDQEHERQKQAIQILGSSGR</sequence>
<dbReference type="PROSITE" id="PS00588">
    <property type="entry name" value="FLAGELLA_BB_ROD"/>
    <property type="match status" value="1"/>
</dbReference>
<evidence type="ECO:0000259" key="6">
    <source>
        <dbReference type="Pfam" id="PF06429"/>
    </source>
</evidence>
<proteinExistence type="inferred from homology"/>
<feature type="domain" description="Flagellar basal-body/hook protein C-terminal" evidence="6">
    <location>
        <begin position="205"/>
        <end position="249"/>
    </location>
</feature>
<dbReference type="Pfam" id="PF00460">
    <property type="entry name" value="Flg_bb_rod"/>
    <property type="match status" value="1"/>
</dbReference>
<dbReference type="InterPro" id="IPR037925">
    <property type="entry name" value="FlgE/F/G-like"/>
</dbReference>
<evidence type="ECO:0000313" key="9">
    <source>
        <dbReference type="Proteomes" id="UP001595799"/>
    </source>
</evidence>
<name>A0ABV8UJC3_9PROT</name>
<dbReference type="PANTHER" id="PTHR30435:SF19">
    <property type="entry name" value="FLAGELLAR BASAL-BODY ROD PROTEIN FLGG"/>
    <property type="match status" value="1"/>
</dbReference>
<dbReference type="InterPro" id="IPR053967">
    <property type="entry name" value="LlgE_F_G-like_D1"/>
</dbReference>
<dbReference type="NCBIfam" id="TIGR03506">
    <property type="entry name" value="FlgEFG_subfam"/>
    <property type="match status" value="1"/>
</dbReference>
<accession>A0ABV8UJC3</accession>
<dbReference type="Pfam" id="PF06429">
    <property type="entry name" value="Flg_bbr_C"/>
    <property type="match status" value="1"/>
</dbReference>
<evidence type="ECO:0000313" key="8">
    <source>
        <dbReference type="EMBL" id="MFC4351149.1"/>
    </source>
</evidence>
<evidence type="ECO:0000256" key="3">
    <source>
        <dbReference type="ARBA" id="ARBA00023143"/>
    </source>
</evidence>
<evidence type="ECO:0000256" key="4">
    <source>
        <dbReference type="RuleBase" id="RU362116"/>
    </source>
</evidence>
<protein>
    <recommendedName>
        <fullName evidence="4">Flagellar basal-body rod protein FlgF</fullName>
    </recommendedName>
</protein>
<dbReference type="InterPro" id="IPR001444">
    <property type="entry name" value="Flag_bb_rod_N"/>
</dbReference>
<dbReference type="Proteomes" id="UP001595799">
    <property type="component" value="Unassembled WGS sequence"/>
</dbReference>
<keyword evidence="3 4" id="KW-0975">Bacterial flagellum</keyword>
<comment type="subcellular location">
    <subcellularLocation>
        <location evidence="1 4">Bacterial flagellum basal body</location>
    </subcellularLocation>
</comment>
<dbReference type="EMBL" id="JBHSCW010000003">
    <property type="protein sequence ID" value="MFC4351149.1"/>
    <property type="molecule type" value="Genomic_DNA"/>
</dbReference>
<dbReference type="InterPro" id="IPR020013">
    <property type="entry name" value="Flagellar_FlgE/F/G"/>
</dbReference>
<evidence type="ECO:0000256" key="2">
    <source>
        <dbReference type="ARBA" id="ARBA00009677"/>
    </source>
</evidence>
<keyword evidence="8" id="KW-0966">Cell projection</keyword>
<comment type="caution">
    <text evidence="8">The sequence shown here is derived from an EMBL/GenBank/DDBJ whole genome shotgun (WGS) entry which is preliminary data.</text>
</comment>
<dbReference type="InterPro" id="IPR010930">
    <property type="entry name" value="Flg_bb/hook_C_dom"/>
</dbReference>
<gene>
    <name evidence="8" type="primary">flgF</name>
    <name evidence="8" type="ORF">ACFOW6_06280</name>
</gene>
<dbReference type="RefSeq" id="WP_382421489.1">
    <property type="nucleotide sequence ID" value="NZ_JBHSCW010000003.1"/>
</dbReference>
<reference evidence="9" key="1">
    <citation type="journal article" date="2019" name="Int. J. Syst. Evol. Microbiol.">
        <title>The Global Catalogue of Microorganisms (GCM) 10K type strain sequencing project: providing services to taxonomists for standard genome sequencing and annotation.</title>
        <authorList>
            <consortium name="The Broad Institute Genomics Platform"/>
            <consortium name="The Broad Institute Genome Sequencing Center for Infectious Disease"/>
            <person name="Wu L."/>
            <person name="Ma J."/>
        </authorList>
    </citation>
    <scope>NUCLEOTIDE SEQUENCE [LARGE SCALE GENOMIC DNA]</scope>
    <source>
        <strain evidence="9">CECT 8472</strain>
    </source>
</reference>
<keyword evidence="8" id="KW-0969">Cilium</keyword>
<dbReference type="Pfam" id="PF22692">
    <property type="entry name" value="LlgE_F_G_D1"/>
    <property type="match status" value="1"/>
</dbReference>
<keyword evidence="9" id="KW-1185">Reference proteome</keyword>
<feature type="domain" description="Flagellar hook protein FlgE/F/G-like D1" evidence="7">
    <location>
        <begin position="86"/>
        <end position="151"/>
    </location>
</feature>
<dbReference type="SUPFAM" id="SSF117143">
    <property type="entry name" value="Flagellar hook protein flgE"/>
    <property type="match status" value="1"/>
</dbReference>
<comment type="similarity">
    <text evidence="2 4">Belongs to the flagella basal body rod proteins family.</text>
</comment>
<evidence type="ECO:0000259" key="5">
    <source>
        <dbReference type="Pfam" id="PF00460"/>
    </source>
</evidence>
<dbReference type="InterPro" id="IPR019776">
    <property type="entry name" value="Flagellar_basal_body_rod_CS"/>
</dbReference>
<keyword evidence="8" id="KW-0282">Flagellum</keyword>
<evidence type="ECO:0000259" key="7">
    <source>
        <dbReference type="Pfam" id="PF22692"/>
    </source>
</evidence>
<organism evidence="8 9">
    <name type="scientific">Fodinicurvata halophila</name>
    <dbReference type="NCBI Taxonomy" id="1419723"/>
    <lineage>
        <taxon>Bacteria</taxon>
        <taxon>Pseudomonadati</taxon>
        <taxon>Pseudomonadota</taxon>
        <taxon>Alphaproteobacteria</taxon>
        <taxon>Rhodospirillales</taxon>
        <taxon>Rhodovibrionaceae</taxon>
        <taxon>Fodinicurvata</taxon>
    </lineage>
</organism>
<evidence type="ECO:0000256" key="1">
    <source>
        <dbReference type="ARBA" id="ARBA00004117"/>
    </source>
</evidence>
<dbReference type="PANTHER" id="PTHR30435">
    <property type="entry name" value="FLAGELLAR PROTEIN"/>
    <property type="match status" value="1"/>
</dbReference>
<feature type="domain" description="Flagellar basal body rod protein N-terminal" evidence="5">
    <location>
        <begin position="6"/>
        <end position="35"/>
    </location>
</feature>
<comment type="subunit">
    <text evidence="4">The basal body constitutes a major portion of the flagellar organelle and consists of five rings (E,L,P,S, and M) mounted on a central rod. The rod consists of about 26 subunits of FlgG in the distal portion, and FlgB, FlgC and FlgF are thought to build up the proximal portion of the rod with about 6 subunits each.</text>
</comment>
<dbReference type="InterPro" id="IPR012836">
    <property type="entry name" value="FlgF"/>
</dbReference>
<dbReference type="NCBIfam" id="TIGR02490">
    <property type="entry name" value="flgF"/>
    <property type="match status" value="1"/>
</dbReference>